<feature type="repeat" description="TPR" evidence="4">
    <location>
        <begin position="326"/>
        <end position="359"/>
    </location>
</feature>
<dbReference type="GO" id="GO:0051301">
    <property type="term" value="P:cell division"/>
    <property type="evidence" value="ECO:0007669"/>
    <property type="project" value="TreeGrafter"/>
</dbReference>
<evidence type="ECO:0000313" key="7">
    <source>
        <dbReference type="Proteomes" id="UP000708208"/>
    </source>
</evidence>
<dbReference type="InterPro" id="IPR007192">
    <property type="entry name" value="APC8"/>
</dbReference>
<evidence type="ECO:0000256" key="4">
    <source>
        <dbReference type="PROSITE-ProRule" id="PRU00339"/>
    </source>
</evidence>
<comment type="caution">
    <text evidence="6">The sequence shown here is derived from an EMBL/GenBank/DDBJ whole genome shotgun (WGS) entry which is preliminary data.</text>
</comment>
<keyword evidence="7" id="KW-1185">Reference proteome</keyword>
<accession>A0A8J2JSA1</accession>
<dbReference type="GO" id="GO:0005680">
    <property type="term" value="C:anaphase-promoting complex"/>
    <property type="evidence" value="ECO:0007669"/>
    <property type="project" value="InterPro"/>
</dbReference>
<dbReference type="SMART" id="SM00028">
    <property type="entry name" value="TPR"/>
    <property type="match status" value="7"/>
</dbReference>
<dbReference type="GO" id="GO:0016567">
    <property type="term" value="P:protein ubiquitination"/>
    <property type="evidence" value="ECO:0007669"/>
    <property type="project" value="TreeGrafter"/>
</dbReference>
<dbReference type="Pfam" id="PF13181">
    <property type="entry name" value="TPR_8"/>
    <property type="match status" value="2"/>
</dbReference>
<evidence type="ECO:0000256" key="2">
    <source>
        <dbReference type="ARBA" id="ARBA00022786"/>
    </source>
</evidence>
<dbReference type="Proteomes" id="UP000708208">
    <property type="component" value="Unassembled WGS sequence"/>
</dbReference>
<name>A0A8J2JSA1_9HEXA</name>
<evidence type="ECO:0000256" key="3">
    <source>
        <dbReference type="ARBA" id="ARBA00022803"/>
    </source>
</evidence>
<dbReference type="InterPro" id="IPR019734">
    <property type="entry name" value="TPR_rpt"/>
</dbReference>
<keyword evidence="3 4" id="KW-0802">TPR repeat</keyword>
<organism evidence="6 7">
    <name type="scientific">Allacma fusca</name>
    <dbReference type="NCBI Taxonomy" id="39272"/>
    <lineage>
        <taxon>Eukaryota</taxon>
        <taxon>Metazoa</taxon>
        <taxon>Ecdysozoa</taxon>
        <taxon>Arthropoda</taxon>
        <taxon>Hexapoda</taxon>
        <taxon>Collembola</taxon>
        <taxon>Symphypleona</taxon>
        <taxon>Sminthuridae</taxon>
        <taxon>Allacma</taxon>
    </lineage>
</organism>
<evidence type="ECO:0000256" key="1">
    <source>
        <dbReference type="ARBA" id="ARBA00022737"/>
    </source>
</evidence>
<dbReference type="PROSITE" id="PS50005">
    <property type="entry name" value="TPR"/>
    <property type="match status" value="2"/>
</dbReference>
<dbReference type="AlphaFoldDB" id="A0A8J2JSA1"/>
<dbReference type="OrthoDB" id="10262026at2759"/>
<feature type="domain" description="Cdc23" evidence="5">
    <location>
        <begin position="18"/>
        <end position="265"/>
    </location>
</feature>
<reference evidence="6" key="1">
    <citation type="submission" date="2021-06" db="EMBL/GenBank/DDBJ databases">
        <authorList>
            <person name="Hodson N. C."/>
            <person name="Mongue J. A."/>
            <person name="Jaron S. K."/>
        </authorList>
    </citation>
    <scope>NUCLEOTIDE SEQUENCE</scope>
</reference>
<evidence type="ECO:0000259" key="5">
    <source>
        <dbReference type="Pfam" id="PF04049"/>
    </source>
</evidence>
<keyword evidence="2" id="KW-0833">Ubl conjugation pathway</keyword>
<protein>
    <recommendedName>
        <fullName evidence="5">Cdc23 domain-containing protein</fullName>
    </recommendedName>
</protein>
<sequence>MQSINLISQTHIDVKEVKRQIVSEHESCCKRGLNKSAKWLAELNFALIDVPLEKDSTSSSGTTSKSKEELVIHDTFLFCKSLFDDAEYQRCAYFAEDHTQQNSLLRFLRFYSLFLDVEKKRLESLSELTVVSDPKQTEQLGELVHEVLGSYDENVLPADFDAYDLYLLGMISRRLGDNDVAIDYLMAAIKNNNFIWGAWLELSFLIVDRKKLSLLEAKLPNCWMRYFFAGHMYLELHMNEKALKIYFALQKAGFHKSLYVQSQIAIAYHNVQRVDEAIETFDHLSEEDPFRLDDMDLYSNMLYVKGEKYYLQVLANKAVEIDKYRVETCCIVGNLHSLKREHHKAIDYFERALRLNPYYLSAWTLMGHEFMELKNSNAAIQCYREAVEVNRHDYRAWNGLGQTYDILKMPAYSLYYYSQAHRLRPNDSRLLTALGESYEKLEKPQYAAKCYERARQLGDVEGLAILKLAKMQKSISPEKSAKAYLEYLQEMEAQNVADRDEQGKAHIYLANYDFVRKDYDNAYKHAFKCLEFPEVKDEAKVLLVKLAQIRNPNVSNTSADVASDIMDFSNEEELPDIK</sequence>
<proteinExistence type="predicted"/>
<dbReference type="EMBL" id="CAJVCH010071438">
    <property type="protein sequence ID" value="CAG7720539.1"/>
    <property type="molecule type" value="Genomic_DNA"/>
</dbReference>
<dbReference type="PANTHER" id="PTHR12558:SF10">
    <property type="entry name" value="CELL DIVISION CYCLE PROTEIN 23 HOMOLOG"/>
    <property type="match status" value="1"/>
</dbReference>
<evidence type="ECO:0000313" key="6">
    <source>
        <dbReference type="EMBL" id="CAG7720539.1"/>
    </source>
</evidence>
<feature type="repeat" description="TPR" evidence="4">
    <location>
        <begin position="360"/>
        <end position="393"/>
    </location>
</feature>
<dbReference type="PANTHER" id="PTHR12558">
    <property type="entry name" value="CELL DIVISION CYCLE 16,23,27"/>
    <property type="match status" value="1"/>
</dbReference>
<dbReference type="GO" id="GO:0045842">
    <property type="term" value="P:positive regulation of mitotic metaphase/anaphase transition"/>
    <property type="evidence" value="ECO:0007669"/>
    <property type="project" value="TreeGrafter"/>
</dbReference>
<keyword evidence="1" id="KW-0677">Repeat</keyword>
<gene>
    <name evidence="6" type="ORF">AFUS01_LOCUS9811</name>
</gene>
<dbReference type="GO" id="GO:0031145">
    <property type="term" value="P:anaphase-promoting complex-dependent catabolic process"/>
    <property type="evidence" value="ECO:0007669"/>
    <property type="project" value="TreeGrafter"/>
</dbReference>
<dbReference type="Pfam" id="PF04049">
    <property type="entry name" value="ANAPC8"/>
    <property type="match status" value="1"/>
</dbReference>